<feature type="transmembrane region" description="Helical" evidence="7">
    <location>
        <begin position="134"/>
        <end position="153"/>
    </location>
</feature>
<keyword evidence="5 7" id="KW-0472">Membrane</keyword>
<feature type="transmembrane region" description="Helical" evidence="7">
    <location>
        <begin position="18"/>
        <end position="41"/>
    </location>
</feature>
<evidence type="ECO:0000256" key="3">
    <source>
        <dbReference type="ARBA" id="ARBA00022692"/>
    </source>
</evidence>
<comment type="caution">
    <text evidence="8">The sequence shown here is derived from an EMBL/GenBank/DDBJ whole genome shotgun (WGS) entry which is preliminary data.</text>
</comment>
<protein>
    <submittedName>
        <fullName evidence="8">MIP/aquaporin family protein</fullName>
    </submittedName>
</protein>
<dbReference type="InterPro" id="IPR034294">
    <property type="entry name" value="Aquaporin_transptr"/>
</dbReference>
<dbReference type="InterPro" id="IPR023271">
    <property type="entry name" value="Aquaporin-like"/>
</dbReference>
<dbReference type="Pfam" id="PF00230">
    <property type="entry name" value="MIP"/>
    <property type="match status" value="1"/>
</dbReference>
<dbReference type="SUPFAM" id="SSF81338">
    <property type="entry name" value="Aquaporin-like"/>
    <property type="match status" value="1"/>
</dbReference>
<keyword evidence="6" id="KW-0813">Transport</keyword>
<dbReference type="PANTHER" id="PTHR19139:SF199">
    <property type="entry name" value="MIP17260P"/>
    <property type="match status" value="1"/>
</dbReference>
<evidence type="ECO:0000313" key="8">
    <source>
        <dbReference type="EMBL" id="MFC6865971.1"/>
    </source>
</evidence>
<keyword evidence="9" id="KW-1185">Reference proteome</keyword>
<keyword evidence="3 6" id="KW-0812">Transmembrane</keyword>
<feature type="transmembrane region" description="Helical" evidence="7">
    <location>
        <begin position="47"/>
        <end position="70"/>
    </location>
</feature>
<organism evidence="8 9">
    <name type="scientific">Haloechinothrix salitolerans</name>
    <dbReference type="NCBI Taxonomy" id="926830"/>
    <lineage>
        <taxon>Bacteria</taxon>
        <taxon>Bacillati</taxon>
        <taxon>Actinomycetota</taxon>
        <taxon>Actinomycetes</taxon>
        <taxon>Pseudonocardiales</taxon>
        <taxon>Pseudonocardiaceae</taxon>
        <taxon>Haloechinothrix</taxon>
    </lineage>
</organism>
<reference evidence="9" key="1">
    <citation type="journal article" date="2019" name="Int. J. Syst. Evol. Microbiol.">
        <title>The Global Catalogue of Microorganisms (GCM) 10K type strain sequencing project: providing services to taxonomists for standard genome sequencing and annotation.</title>
        <authorList>
            <consortium name="The Broad Institute Genomics Platform"/>
            <consortium name="The Broad Institute Genome Sequencing Center for Infectious Disease"/>
            <person name="Wu L."/>
            <person name="Ma J."/>
        </authorList>
    </citation>
    <scope>NUCLEOTIDE SEQUENCE [LARGE SCALE GENOMIC DNA]</scope>
    <source>
        <strain evidence="9">KCTC 32255</strain>
    </source>
</reference>
<dbReference type="EMBL" id="JBHSXX010000001">
    <property type="protein sequence ID" value="MFC6865971.1"/>
    <property type="molecule type" value="Genomic_DNA"/>
</dbReference>
<feature type="transmembrane region" description="Helical" evidence="7">
    <location>
        <begin position="160"/>
        <end position="182"/>
    </location>
</feature>
<accession>A0ABW2BSP0</accession>
<comment type="subcellular location">
    <subcellularLocation>
        <location evidence="1">Membrane</location>
        <topology evidence="1">Multi-pass membrane protein</topology>
    </subcellularLocation>
</comment>
<keyword evidence="4 7" id="KW-1133">Transmembrane helix</keyword>
<name>A0ABW2BSP0_9PSEU</name>
<dbReference type="Proteomes" id="UP001596337">
    <property type="component" value="Unassembled WGS sequence"/>
</dbReference>
<dbReference type="PANTHER" id="PTHR19139">
    <property type="entry name" value="AQUAPORIN TRANSPORTER"/>
    <property type="match status" value="1"/>
</dbReference>
<evidence type="ECO:0000256" key="7">
    <source>
        <dbReference type="SAM" id="Phobius"/>
    </source>
</evidence>
<evidence type="ECO:0000256" key="6">
    <source>
        <dbReference type="RuleBase" id="RU000477"/>
    </source>
</evidence>
<dbReference type="Gene3D" id="1.20.1080.10">
    <property type="entry name" value="Glycerol uptake facilitator protein"/>
    <property type="match status" value="2"/>
</dbReference>
<dbReference type="PRINTS" id="PR00783">
    <property type="entry name" value="MINTRINSICP"/>
</dbReference>
<dbReference type="InterPro" id="IPR000425">
    <property type="entry name" value="MIP"/>
</dbReference>
<comment type="similarity">
    <text evidence="2 6">Belongs to the MIP/aquaporin (TC 1.A.8) family.</text>
</comment>
<feature type="transmembrane region" description="Helical" evidence="7">
    <location>
        <begin position="91"/>
        <end position="114"/>
    </location>
</feature>
<proteinExistence type="inferred from homology"/>
<evidence type="ECO:0000256" key="1">
    <source>
        <dbReference type="ARBA" id="ARBA00004141"/>
    </source>
</evidence>
<gene>
    <name evidence="8" type="ORF">ACFQGD_02300</name>
</gene>
<evidence type="ECO:0000256" key="4">
    <source>
        <dbReference type="ARBA" id="ARBA00022989"/>
    </source>
</evidence>
<evidence type="ECO:0000256" key="2">
    <source>
        <dbReference type="ARBA" id="ARBA00006175"/>
    </source>
</evidence>
<evidence type="ECO:0000256" key="5">
    <source>
        <dbReference type="ARBA" id="ARBA00023136"/>
    </source>
</evidence>
<feature type="transmembrane region" description="Helical" evidence="7">
    <location>
        <begin position="202"/>
        <end position="225"/>
    </location>
</feature>
<dbReference type="RefSeq" id="WP_345406702.1">
    <property type="nucleotide sequence ID" value="NZ_BAABLA010000123.1"/>
</dbReference>
<evidence type="ECO:0000313" key="9">
    <source>
        <dbReference type="Proteomes" id="UP001596337"/>
    </source>
</evidence>
<sequence length="230" mass="23275">MATATDARETTRVIGRPLLAEALGTGLLVATVVGSGIMAQQLAPDQILLQLLCNALATVAVLGLLIALLGPVSGAHINPAVTLVDALAGRLRASVAAGYILAQLVGGCAGTMLVHAMFGQELVQWTGQVRTGGGLWLGEVVATAGLLLVIRLFREGRAQLIAIGVPAWIFAAYFFTSSTSFANPAVTVGRALTGSFAGIAPASVPAFLLAQLVGAAIGVGIARLLRTGGE</sequence>